<dbReference type="OrthoDB" id="6178681at2"/>
<evidence type="ECO:0000256" key="1">
    <source>
        <dbReference type="SAM" id="MobiDB-lite"/>
    </source>
</evidence>
<name>A0A3A8B1U1_9RHOB</name>
<comment type="caution">
    <text evidence="2">The sequence shown here is derived from an EMBL/GenBank/DDBJ whole genome shotgun (WGS) entry which is preliminary data.</text>
</comment>
<dbReference type="Proteomes" id="UP000281128">
    <property type="component" value="Unassembled WGS sequence"/>
</dbReference>
<dbReference type="AlphaFoldDB" id="A0A3A8B1U1"/>
<gene>
    <name evidence="2" type="ORF">D6850_16680</name>
</gene>
<feature type="compositionally biased region" description="Basic and acidic residues" evidence="1">
    <location>
        <begin position="99"/>
        <end position="114"/>
    </location>
</feature>
<accession>A0A3A8B1U1</accession>
<evidence type="ECO:0000313" key="2">
    <source>
        <dbReference type="EMBL" id="RKF12600.1"/>
    </source>
</evidence>
<sequence>MSWLSTLAHDAEIAVFAAVGQHGLGLTETLGRQRGVRLVSSPRHARVLLVAGEVESAQARALERLHAQIPPPRGTVWWQAPRLFERGETVIGDDPGEAIRRAAGADDPEQRPDVPPHPWRGMGPHGQGGHGMMGGNPYGRPMAMTADDIRDGLTLDAYSARFGPFLPALPPGLVLDLTMQGDVIVSAAAASPPYPQGPEGDAPTLCAARMLRLMGIGPRAAHARGALMALPKGSGMRRRLAAWLRGETVTESPAPPPNALPGREWAEAVLWLASFPPSRLRAVCPEEAA</sequence>
<organism evidence="2 3">
    <name type="scientific">Roseovarius spongiae</name>
    <dbReference type="NCBI Taxonomy" id="2320272"/>
    <lineage>
        <taxon>Bacteria</taxon>
        <taxon>Pseudomonadati</taxon>
        <taxon>Pseudomonadota</taxon>
        <taxon>Alphaproteobacteria</taxon>
        <taxon>Rhodobacterales</taxon>
        <taxon>Roseobacteraceae</taxon>
        <taxon>Roseovarius</taxon>
    </lineage>
</organism>
<keyword evidence="3" id="KW-1185">Reference proteome</keyword>
<dbReference type="Gene3D" id="3.40.50.12280">
    <property type="match status" value="1"/>
</dbReference>
<protein>
    <submittedName>
        <fullName evidence="2">Uncharacterized protein</fullName>
    </submittedName>
</protein>
<proteinExistence type="predicted"/>
<reference evidence="2 3" key="1">
    <citation type="submission" date="2018-09" db="EMBL/GenBank/DDBJ databases">
        <title>Roseovarius spongiae sp. nov., isolated from a marine sponge.</title>
        <authorList>
            <person name="Zhuang L."/>
            <person name="Luo L."/>
        </authorList>
    </citation>
    <scope>NUCLEOTIDE SEQUENCE [LARGE SCALE GENOMIC DNA]</scope>
    <source>
        <strain evidence="2 3">HN-E21</strain>
    </source>
</reference>
<dbReference type="RefSeq" id="WP_121168752.1">
    <property type="nucleotide sequence ID" value="NZ_RAPE01000006.1"/>
</dbReference>
<evidence type="ECO:0000313" key="3">
    <source>
        <dbReference type="Proteomes" id="UP000281128"/>
    </source>
</evidence>
<dbReference type="SUPFAM" id="SSF56770">
    <property type="entry name" value="HydA/Nqo6-like"/>
    <property type="match status" value="1"/>
</dbReference>
<feature type="region of interest" description="Disordered" evidence="1">
    <location>
        <begin position="99"/>
        <end position="131"/>
    </location>
</feature>
<dbReference type="EMBL" id="RAPE01000006">
    <property type="protein sequence ID" value="RKF12600.1"/>
    <property type="molecule type" value="Genomic_DNA"/>
</dbReference>